<dbReference type="AlphaFoldDB" id="A0A1T4L2U2"/>
<organism evidence="1 2">
    <name type="scientific">Segatella oulorum</name>
    <dbReference type="NCBI Taxonomy" id="28136"/>
    <lineage>
        <taxon>Bacteria</taxon>
        <taxon>Pseudomonadati</taxon>
        <taxon>Bacteroidota</taxon>
        <taxon>Bacteroidia</taxon>
        <taxon>Bacteroidales</taxon>
        <taxon>Prevotellaceae</taxon>
        <taxon>Segatella</taxon>
    </lineage>
</organism>
<reference evidence="1 2" key="1">
    <citation type="submission" date="2017-02" db="EMBL/GenBank/DDBJ databases">
        <authorList>
            <person name="Peterson S.W."/>
        </authorList>
    </citation>
    <scope>NUCLEOTIDE SEQUENCE [LARGE SCALE GENOMIC DNA]</scope>
    <source>
        <strain evidence="1 2">ATCC 43324</strain>
    </source>
</reference>
<proteinExistence type="predicted"/>
<gene>
    <name evidence="1" type="ORF">SAMN02745202_00294</name>
</gene>
<evidence type="ECO:0008006" key="3">
    <source>
        <dbReference type="Google" id="ProtNLM"/>
    </source>
</evidence>
<protein>
    <recommendedName>
        <fullName evidence="3">IS982 family transposase</fullName>
    </recommendedName>
</protein>
<sequence>MITKDKVTEIFCIIDEFDKNLDGELKKNLCLPNQDGNGKRYRNRKGKLSESEIMTILICYHFGTYRSIIRIVSAAASTKSSPMRYPIIAL</sequence>
<dbReference type="EMBL" id="FUXK01000002">
    <property type="protein sequence ID" value="SJZ49035.1"/>
    <property type="molecule type" value="Genomic_DNA"/>
</dbReference>
<name>A0A1T4L2U2_9BACT</name>
<evidence type="ECO:0000313" key="2">
    <source>
        <dbReference type="Proteomes" id="UP000190065"/>
    </source>
</evidence>
<dbReference type="STRING" id="28136.SAMN02745202_00294"/>
<dbReference type="Proteomes" id="UP000190065">
    <property type="component" value="Unassembled WGS sequence"/>
</dbReference>
<evidence type="ECO:0000313" key="1">
    <source>
        <dbReference type="EMBL" id="SJZ49035.1"/>
    </source>
</evidence>
<accession>A0A1T4L2U2</accession>